<protein>
    <submittedName>
        <fullName evidence="1">Uncharacterized protein</fullName>
    </submittedName>
</protein>
<proteinExistence type="predicted"/>
<dbReference type="OrthoDB" id="251619at2157"/>
<dbReference type="Proteomes" id="UP000679341">
    <property type="component" value="Chromosome"/>
</dbReference>
<dbReference type="PROSITE" id="PS51257">
    <property type="entry name" value="PROKAR_LIPOPROTEIN"/>
    <property type="match status" value="1"/>
</dbReference>
<reference evidence="1 2" key="1">
    <citation type="submission" date="2021-03" db="EMBL/GenBank/DDBJ databases">
        <title>Halorubrum sodomense MBLA0099, Whole genome shotgun sequencing.</title>
        <authorList>
            <person name="Seo M.-J."/>
            <person name="Cho E.-S."/>
            <person name="Hwang C.Y."/>
        </authorList>
    </citation>
    <scope>NUCLEOTIDE SEQUENCE [LARGE SCALE GENOMIC DNA]</scope>
    <source>
        <strain evidence="1 2">MBLA0099</strain>
    </source>
</reference>
<evidence type="ECO:0000313" key="1">
    <source>
        <dbReference type="EMBL" id="QUO48921.1"/>
    </source>
</evidence>
<accession>A0A8T8LQZ0</accession>
<dbReference type="Gene3D" id="2.60.120.260">
    <property type="entry name" value="Galactose-binding domain-like"/>
    <property type="match status" value="1"/>
</dbReference>
<dbReference type="AlphaFoldDB" id="A0A8T8LQZ0"/>
<dbReference type="RefSeq" id="WP_017344420.1">
    <property type="nucleotide sequence ID" value="NZ_CP073695.1"/>
</dbReference>
<dbReference type="PROSITE" id="PS51318">
    <property type="entry name" value="TAT"/>
    <property type="match status" value="1"/>
</dbReference>
<evidence type="ECO:0000313" key="2">
    <source>
        <dbReference type="Proteomes" id="UP000679341"/>
    </source>
</evidence>
<sequence length="221" mass="24320">MNRREATATRRGLLRKSAGLGAVGVAALAGCSGSDGDEPAFEERFEDGLGDWETGAAIGPEVDIDDFDWEVDVSETEAVAGERSLRIWNQGDYDDGVTWAVHPVPIESGESYQIEVSGQFWSESESFNTIRHALMRLAPELPETEEDFPQPGLNTTDLGETPYGGLRDALWLADGWREYAFEWTTPELSTDTLYLAVGTAVIWEADATHYVDDLSVTVEPR</sequence>
<dbReference type="GeneID" id="64827109"/>
<keyword evidence="2" id="KW-1185">Reference proteome</keyword>
<name>A0A8T8LQZ0_9EURY</name>
<dbReference type="InterPro" id="IPR006311">
    <property type="entry name" value="TAT_signal"/>
</dbReference>
<dbReference type="EMBL" id="CP073695">
    <property type="protein sequence ID" value="QUO48921.1"/>
    <property type="molecule type" value="Genomic_DNA"/>
</dbReference>
<gene>
    <name evidence="1" type="ORF">J7656_06175</name>
</gene>
<dbReference type="KEGG" id="hss:J7656_06175"/>
<organism evidence="1 2">
    <name type="scientific">Halorubrum ruber</name>
    <dbReference type="NCBI Taxonomy" id="2982524"/>
    <lineage>
        <taxon>Archaea</taxon>
        <taxon>Methanobacteriati</taxon>
        <taxon>Methanobacteriota</taxon>
        <taxon>Stenosarchaea group</taxon>
        <taxon>Halobacteria</taxon>
        <taxon>Halobacteriales</taxon>
        <taxon>Haloferacaceae</taxon>
        <taxon>Halorubrum</taxon>
    </lineage>
</organism>